<organism evidence="2 4">
    <name type="scientific">Chitinophaga sancti</name>
    <dbReference type="NCBI Taxonomy" id="1004"/>
    <lineage>
        <taxon>Bacteria</taxon>
        <taxon>Pseudomonadati</taxon>
        <taxon>Bacteroidota</taxon>
        <taxon>Chitinophagia</taxon>
        <taxon>Chitinophagales</taxon>
        <taxon>Chitinophagaceae</taxon>
        <taxon>Chitinophaga</taxon>
    </lineage>
</organism>
<sequence>MLAGKLYTLEQTLQEAADSATYRIVLHAQHPVFEGHFPGRPVVPGVTMMQTVQELLERKLQHQVVLKKASQMKFLNMIDPNAHPQIDVTIQYREQDGDIKVTASLKFEELTFMKFQGTFVAAS</sequence>
<gene>
    <name evidence="2" type="ORF">SAMN05661012_02294</name>
    <name evidence="3" type="ORF">SR876_15215</name>
</gene>
<evidence type="ECO:0000313" key="4">
    <source>
        <dbReference type="Proteomes" id="UP000183788"/>
    </source>
</evidence>
<evidence type="ECO:0000313" key="5">
    <source>
        <dbReference type="Proteomes" id="UP001326715"/>
    </source>
</evidence>
<feature type="domain" description="ApeI dehydratase-like" evidence="1">
    <location>
        <begin position="15"/>
        <end position="96"/>
    </location>
</feature>
<dbReference type="GO" id="GO:0016829">
    <property type="term" value="F:lyase activity"/>
    <property type="evidence" value="ECO:0007669"/>
    <property type="project" value="UniProtKB-KW"/>
</dbReference>
<proteinExistence type="predicted"/>
<dbReference type="Gene3D" id="3.10.129.10">
    <property type="entry name" value="Hotdog Thioesterase"/>
    <property type="match status" value="1"/>
</dbReference>
<evidence type="ECO:0000313" key="3">
    <source>
        <dbReference type="EMBL" id="WQG92868.1"/>
    </source>
</evidence>
<dbReference type="EMBL" id="CP140154">
    <property type="protein sequence ID" value="WQG92868.1"/>
    <property type="molecule type" value="Genomic_DNA"/>
</dbReference>
<dbReference type="Proteomes" id="UP001326715">
    <property type="component" value="Chromosome"/>
</dbReference>
<evidence type="ECO:0000313" key="2">
    <source>
        <dbReference type="EMBL" id="SFW51709.1"/>
    </source>
</evidence>
<dbReference type="InterPro" id="IPR029069">
    <property type="entry name" value="HotDog_dom_sf"/>
</dbReference>
<evidence type="ECO:0000259" key="1">
    <source>
        <dbReference type="Pfam" id="PF22818"/>
    </source>
</evidence>
<dbReference type="OrthoDB" id="9772788at2"/>
<protein>
    <submittedName>
        <fullName evidence="3">3-hydroxyacyl-ACP dehydratase</fullName>
    </submittedName>
    <submittedName>
        <fullName evidence="2">3-hydroxyacyl-[acyl-carrier-protein] dehydratase</fullName>
    </submittedName>
</protein>
<dbReference type="Proteomes" id="UP000183788">
    <property type="component" value="Unassembled WGS sequence"/>
</dbReference>
<name>A0A1K1PW11_9BACT</name>
<reference evidence="2 4" key="1">
    <citation type="submission" date="2016-11" db="EMBL/GenBank/DDBJ databases">
        <authorList>
            <person name="Jaros S."/>
            <person name="Januszkiewicz K."/>
            <person name="Wedrychowicz H."/>
        </authorList>
    </citation>
    <scope>NUCLEOTIDE SEQUENCE [LARGE SCALE GENOMIC DNA]</scope>
    <source>
        <strain evidence="2 4">DSM 784</strain>
    </source>
</reference>
<dbReference type="EMBL" id="FPIZ01000006">
    <property type="protein sequence ID" value="SFW51709.1"/>
    <property type="molecule type" value="Genomic_DNA"/>
</dbReference>
<dbReference type="Pfam" id="PF22818">
    <property type="entry name" value="ApeI-like"/>
    <property type="match status" value="1"/>
</dbReference>
<dbReference type="STRING" id="1004.SAMN05661012_02294"/>
<dbReference type="SUPFAM" id="SSF54637">
    <property type="entry name" value="Thioesterase/thiol ester dehydrase-isomerase"/>
    <property type="match status" value="1"/>
</dbReference>
<dbReference type="RefSeq" id="WP_072360016.1">
    <property type="nucleotide sequence ID" value="NZ_CP139972.1"/>
</dbReference>
<keyword evidence="5" id="KW-1185">Reference proteome</keyword>
<accession>A0A1K1PW11</accession>
<reference evidence="3 5" key="2">
    <citation type="submission" date="2023-11" db="EMBL/GenBank/DDBJ databases">
        <title>MicrobeMod: A computational toolkit for identifying prokaryotic methylation and restriction-modification with nanopore sequencing.</title>
        <authorList>
            <person name="Crits-Christoph A."/>
            <person name="Kang S.C."/>
            <person name="Lee H."/>
            <person name="Ostrov N."/>
        </authorList>
    </citation>
    <scope>NUCLEOTIDE SEQUENCE [LARGE SCALE GENOMIC DNA]</scope>
    <source>
        <strain evidence="3 5">ATCC 23090</strain>
    </source>
</reference>
<dbReference type="AlphaFoldDB" id="A0A1K1PW11"/>
<dbReference type="InterPro" id="IPR054545">
    <property type="entry name" value="ApeI-like"/>
</dbReference>